<evidence type="ECO:0000313" key="3">
    <source>
        <dbReference type="EMBL" id="WAR18623.1"/>
    </source>
</evidence>
<dbReference type="PANTHER" id="PTHR11079:SF156">
    <property type="entry name" value="INACTIVE TRNA-SPECIFIC ADENOSINE DEAMINASE-LIKE PROTEIN 3-RELATED"/>
    <property type="match status" value="1"/>
</dbReference>
<comment type="similarity">
    <text evidence="2">Belongs to the cytidine and deoxycytidylate deaminase family. ADAT3 subfamily.</text>
</comment>
<sequence>MEANRMKRFKTDFIEGTLSELMDNIQPVLEEKYLSPVRTESSSVHVLLCETSVIDRAHLEETLAPVSAHLGPVGALKVPVTAPLTRSQFQDCVALWPLPVGALLVDPVRGHIVAQAYDMRGCHPLQHCTMVAVDMVARSQGGGMWEYSHDSDFQWTQSDIRDNTSSTDATDKTTGPYLCTGYHMYITREPCVINQLFNPIHLSNTALDKLINIGNWQVTAEEFFVVLFCLYWLLFLPYCNFPHFRCAMALVHSRVERVYYGSSDPEGGLGTRHKVHVQPGLNHHYSVFKGVLDAECDQLYEETGT</sequence>
<name>A0ABY7FD36_MYAAR</name>
<evidence type="ECO:0000313" key="4">
    <source>
        <dbReference type="Proteomes" id="UP001164746"/>
    </source>
</evidence>
<dbReference type="Gene3D" id="3.40.140.10">
    <property type="entry name" value="Cytidine Deaminase, domain 2"/>
    <property type="match status" value="1"/>
</dbReference>
<protein>
    <submittedName>
        <fullName evidence="3">ADAT3-like protein</fullName>
    </submittedName>
</protein>
<organism evidence="3 4">
    <name type="scientific">Mya arenaria</name>
    <name type="common">Soft-shell clam</name>
    <dbReference type="NCBI Taxonomy" id="6604"/>
    <lineage>
        <taxon>Eukaryota</taxon>
        <taxon>Metazoa</taxon>
        <taxon>Spiralia</taxon>
        <taxon>Lophotrochozoa</taxon>
        <taxon>Mollusca</taxon>
        <taxon>Bivalvia</taxon>
        <taxon>Autobranchia</taxon>
        <taxon>Heteroconchia</taxon>
        <taxon>Euheterodonta</taxon>
        <taxon>Imparidentia</taxon>
        <taxon>Neoheterodontei</taxon>
        <taxon>Myida</taxon>
        <taxon>Myoidea</taxon>
        <taxon>Myidae</taxon>
        <taxon>Mya</taxon>
    </lineage>
</organism>
<evidence type="ECO:0000256" key="1">
    <source>
        <dbReference type="ARBA" id="ARBA00022694"/>
    </source>
</evidence>
<dbReference type="InterPro" id="IPR016193">
    <property type="entry name" value="Cytidine_deaminase-like"/>
</dbReference>
<proteinExistence type="inferred from homology"/>
<dbReference type="SUPFAM" id="SSF53927">
    <property type="entry name" value="Cytidine deaminase-like"/>
    <property type="match status" value="1"/>
</dbReference>
<dbReference type="PANTHER" id="PTHR11079">
    <property type="entry name" value="CYTOSINE DEAMINASE FAMILY MEMBER"/>
    <property type="match status" value="1"/>
</dbReference>
<keyword evidence="4" id="KW-1185">Reference proteome</keyword>
<dbReference type="Proteomes" id="UP001164746">
    <property type="component" value="Chromosome 11"/>
</dbReference>
<evidence type="ECO:0000256" key="2">
    <source>
        <dbReference type="ARBA" id="ARBA00038160"/>
    </source>
</evidence>
<dbReference type="EMBL" id="CP111022">
    <property type="protein sequence ID" value="WAR18623.1"/>
    <property type="molecule type" value="Genomic_DNA"/>
</dbReference>
<reference evidence="3" key="1">
    <citation type="submission" date="2022-11" db="EMBL/GenBank/DDBJ databases">
        <title>Centuries of genome instability and evolution in soft-shell clam transmissible cancer (bioRxiv).</title>
        <authorList>
            <person name="Hart S.F.M."/>
            <person name="Yonemitsu M.A."/>
            <person name="Giersch R.M."/>
            <person name="Beal B.F."/>
            <person name="Arriagada G."/>
            <person name="Davis B.W."/>
            <person name="Ostrander E.A."/>
            <person name="Goff S.P."/>
            <person name="Metzger M.J."/>
        </authorList>
    </citation>
    <scope>NUCLEOTIDE SEQUENCE</scope>
    <source>
        <strain evidence="3">MELC-2E11</strain>
        <tissue evidence="3">Siphon/mantle</tissue>
    </source>
</reference>
<keyword evidence="1" id="KW-0819">tRNA processing</keyword>
<accession>A0ABY7FD36</accession>
<gene>
    <name evidence="3" type="ORF">MAR_000461</name>
</gene>